<evidence type="ECO:0000313" key="2">
    <source>
        <dbReference type="EMBL" id="QCR09954.1"/>
    </source>
</evidence>
<sequence>MRIPNRSIISQQPHAFEPINETMAPSSSNTQERGESSHSQPQRNNTNWRSGRFRGTTRTNQPNTRQESHSRRSSTFSYSGRSVRQHLDSDALPESRVDHRKALNFPEQHLSRQERSELQQQRLQQRNILLKNYPVQHAAQQCIDMAFNNIVAKRNGVGCALIFVQADDRQDINFRLLGNYLQKLSTNTPHNSPLLMSKTRQCASLAANYLMHTGLFSNAHPNNYAHLANKLAKHTQSQECIDALDWVARQILRSDQEQFQDLKDHEICIMTFGFLRNPQSEACRDATLRAAHELMRRQAPSLQQHARNTSAMLSALSRWPEHDDVKGMALQLAERIILDNRMVQAMDKLAISTCANALCKWPGREEAKEAVLTLTKGIKKHTVSLSDVDEQWVANILNALSKWPESERARKTVQSLAVCVLQNAPLRQSMRTQAIDNSLNALSKWPEFSEMKNAALKLAERIIDEKPVRQDMLCKELIGSMNALSKWADTSQARAASLLMAERLIHQPHLRQMMDTRHVSTLLNALSKWPDSTRAEELTQLVAERIVTDVAFCQMMKSQSVANALNALSKWPASSVINDAVVQLAIHIRNDRQISQSMTTQEMANSLNALSRWNDLPPPFEAALVLTERITTDRTLRQKMEGQFIANILSALSKWPHDERIKEAALLLGDLITQKSELWQTLPALNAANVMNAMSKWPQNPRAQAAARPIIERFIADKPLRQSLNPVGIASVINALGTLSKWDNTPQIKEAALLLADRLSTDVSLQQSLTQTKLIVNTLVGLSKFAEDKRSEPSALLLATHIINDEPLRQSIPENMVANALNALSKWLDLSHIRKAFLLLVERIVMEEELVPAMDFKAISSVLNAIGKWSDNDLVDKAALRLAEYFTEDETQSRNYTPQEFANIFNDLGKWQKEPLVQQIMWDLATLPGKDNYAWKNFNLMDLTQISIALMRMVGSTQSSTEDELAHIKPVLHDMAIHLELHPQLLSTAEAWQIGVIFKSLGGVQLQRTMRPLAAIALTRIEALCQRDQLRDQHLEAIGNLCLSLQPLLRNQELTRFRQSALQTFLRLQPIIDRKLQGFLRSQKTEPSIVLRYKDRGEACDTRCPALTFYQLLKSYNMVSRQWRPSNIDGDYQTIKERQAELKLWVKTLLERTRAIVEADLQESSWNVIAQIEADDDVLSALDLRMRKELEPITQRHPPSQFDLASSFAGMRTEPGKIRAVPPNVGDTVHKIVDVNGQLVKDTKPDNDTEKSYSLYARLTGLPLVEVKLPGRLSAFMLARTFNYEGEPWRFDMFGGSRLTRGRMKQVKNILAGKDPDASLLPAIRYSDSAPGSPLMTLIKKLAPQREDWSRMQRSLLEMIPHDHVAEGTLRTGWFADVPGAEHPFRPLGPNRQRLALCPNDGCGFLKMEVAMRIPVIRDRIENWSPDNQQVSNSCFIPPQALQHFPRNDAALAEAREVMQHRIQTLARQKYGHLAREGQIAADDVDLLQLYQLTVSGGYDGKRIRAVPSADDKLHLPPSTSAEFERCGGDLLLGKPPYDKENLLPLPPERVATVKQGDATAQFLAECFSIQYSYTGFDDLSGQDHDMLHSKGMLIIVPDKSWPPEFQNMDLACSKEDMKTLSRWVDGRDRAAIPQQIVSTGSLRVKDILVPGQLGAIPISELRKRNMDTDGDDAFIYAGYPKLSAAIRQTMQERDATRGTVHSFKPPKTAHSAFDDEGHYQAGRGKEILAEQKGGKLMGMASNTATFFFSQPDELRKKLAYNMMFGTYDGIDRQLRNGLNALLGNRENAPSLQTLQEIAQQDIERAHLPEARQALELLSQLIQQLAGQKTEPPSQIPAELAEHFPQLDQAYSQAENTPMRIEAILNNYPICRLAHSEFPNGQPGLIEGHPELTMRNLFTIAVKVGTDALKSDTGTELFTHIMEKCEASLHSTPERIHHVPHTKQTARAIRDGHFDPEQARNTLSQIPTMAAGVMEIAVETLQQAGVLSPLPTPVTQMTAIRPQDILQNARTLNLQAVKAEPAITSMLQNLLKNSPGEQARLAGLEHAVKSVGSLSDKLRYLMAYKSVSLQEAVAKVSDALRYSIVLPHDTFTRGCRHILAALDDAGHRLSQRINHFNQQGYAFRAISTKLNSPDGIVWEIQFHTPQTFELKEKFHDLYKKAQAVRYQSSNSDQERETLRPAREAFRAVPLPPGCDELDNWEAMKEPEQTPSPAKPPRSSGKNPVIPPHLAVPVRQVVSTAQALEKRVTPVLLPILAQFDAKLYGDQNWQSHIFKNEKSIARKIDLVQQKEQISPEAAAQQIRDGLRYVVILPYEQFYQAAQGIVNTLKQSAITVMRINNAFTIQDTTYVGLNINLHRSGTLQGDFEIQFHTSSSLHNKLKTHRYYEKLRQLPDIPPGVPLDEITTEFAAKREQLEQKMRDAASLVKRPERIENIPSFNRYIAQQ</sequence>
<feature type="region of interest" description="Disordered" evidence="1">
    <location>
        <begin position="1696"/>
        <end position="1716"/>
    </location>
</feature>
<feature type="compositionally biased region" description="Low complexity" evidence="1">
    <location>
        <begin position="73"/>
        <end position="82"/>
    </location>
</feature>
<dbReference type="EMBL" id="CP034035">
    <property type="protein sequence ID" value="QCR09954.1"/>
    <property type="molecule type" value="Genomic_DNA"/>
</dbReference>
<feature type="compositionally biased region" description="Basic and acidic residues" evidence="1">
    <location>
        <begin position="85"/>
        <end position="96"/>
    </location>
</feature>
<dbReference type="OrthoDB" id="6005969at2"/>
<organism evidence="2 3">
    <name type="scientific">Brenneria rubrifaciens</name>
    <dbReference type="NCBI Taxonomy" id="55213"/>
    <lineage>
        <taxon>Bacteria</taxon>
        <taxon>Pseudomonadati</taxon>
        <taxon>Pseudomonadota</taxon>
        <taxon>Gammaproteobacteria</taxon>
        <taxon>Enterobacterales</taxon>
        <taxon>Pectobacteriaceae</taxon>
        <taxon>Brenneria</taxon>
    </lineage>
</organism>
<dbReference type="GO" id="GO:0015969">
    <property type="term" value="P:guanosine tetraphosphate metabolic process"/>
    <property type="evidence" value="ECO:0007669"/>
    <property type="project" value="InterPro"/>
</dbReference>
<name>A0A4P8R2P6_9GAMM</name>
<accession>A0A4P8R2P6</accession>
<feature type="region of interest" description="Disordered" evidence="1">
    <location>
        <begin position="2204"/>
        <end position="2225"/>
    </location>
</feature>
<dbReference type="NCBIfam" id="NF006608">
    <property type="entry name" value="PRK09169.1-2"/>
    <property type="match status" value="2"/>
</dbReference>
<feature type="compositionally biased region" description="Polar residues" evidence="1">
    <location>
        <begin position="56"/>
        <end position="65"/>
    </location>
</feature>
<feature type="compositionally biased region" description="Polar residues" evidence="1">
    <location>
        <begin position="23"/>
        <end position="49"/>
    </location>
</feature>
<dbReference type="RefSeq" id="WP_137714952.1">
    <property type="nucleotide sequence ID" value="NZ_JBHRVE010000003.1"/>
</dbReference>
<evidence type="ECO:0000256" key="1">
    <source>
        <dbReference type="SAM" id="MobiDB-lite"/>
    </source>
</evidence>
<dbReference type="CDD" id="cd05399">
    <property type="entry name" value="NT_Rel-Spo_like"/>
    <property type="match status" value="1"/>
</dbReference>
<dbReference type="Proteomes" id="UP000299580">
    <property type="component" value="Chromosome"/>
</dbReference>
<gene>
    <name evidence="2" type="ORF">EH207_16475</name>
</gene>
<dbReference type="NCBIfam" id="NF041399">
    <property type="entry name" value="XopAD"/>
    <property type="match status" value="1"/>
</dbReference>
<keyword evidence="3" id="KW-1185">Reference proteome</keyword>
<dbReference type="KEGG" id="brb:EH207_16475"/>
<protein>
    <submittedName>
        <fullName evidence="2">Type III effector protein (Skwp5)</fullName>
    </submittedName>
</protein>
<feature type="region of interest" description="Disordered" evidence="1">
    <location>
        <begin position="1"/>
        <end position="96"/>
    </location>
</feature>
<reference evidence="2 3" key="1">
    <citation type="submission" date="2018-11" db="EMBL/GenBank/DDBJ databases">
        <title>Genome sequences of Brenneria nigrifluens and Brenneria rubrifaciens.</title>
        <authorList>
            <person name="Poret-Peterson A.T."/>
            <person name="McClean A.E."/>
            <person name="Kluepfel D.A."/>
        </authorList>
    </citation>
    <scope>NUCLEOTIDE SEQUENCE [LARGE SCALE GENOMIC DNA]</scope>
    <source>
        <strain evidence="2 3">6D370</strain>
    </source>
</reference>
<dbReference type="InterPro" id="IPR016024">
    <property type="entry name" value="ARM-type_fold"/>
</dbReference>
<proteinExistence type="predicted"/>
<evidence type="ECO:0000313" key="3">
    <source>
        <dbReference type="Proteomes" id="UP000299580"/>
    </source>
</evidence>
<dbReference type="SUPFAM" id="SSF48371">
    <property type="entry name" value="ARM repeat"/>
    <property type="match status" value="2"/>
</dbReference>
<dbReference type="InterPro" id="IPR007685">
    <property type="entry name" value="RelA_SpoT"/>
</dbReference>